<feature type="region of interest" description="Disordered" evidence="8">
    <location>
        <begin position="1"/>
        <end position="39"/>
    </location>
</feature>
<dbReference type="AlphaFoldDB" id="A0A914B629"/>
<dbReference type="Proteomes" id="UP000887568">
    <property type="component" value="Unplaced"/>
</dbReference>
<feature type="compositionally biased region" description="Polar residues" evidence="8">
    <location>
        <begin position="613"/>
        <end position="624"/>
    </location>
</feature>
<dbReference type="OrthoDB" id="10255048at2759"/>
<dbReference type="GO" id="GO:0007052">
    <property type="term" value="P:mitotic spindle organization"/>
    <property type="evidence" value="ECO:0007669"/>
    <property type="project" value="InterPro"/>
</dbReference>
<proteinExistence type="inferred from homology"/>
<feature type="coiled-coil region" evidence="7">
    <location>
        <begin position="1003"/>
        <end position="1203"/>
    </location>
</feature>
<feature type="compositionally biased region" description="Polar residues" evidence="8">
    <location>
        <begin position="647"/>
        <end position="659"/>
    </location>
</feature>
<feature type="region of interest" description="Disordered" evidence="8">
    <location>
        <begin position="406"/>
        <end position="425"/>
    </location>
</feature>
<feature type="compositionally biased region" description="Polar residues" evidence="8">
    <location>
        <begin position="512"/>
        <end position="535"/>
    </location>
</feature>
<keyword evidence="11" id="KW-1185">Reference proteome</keyword>
<dbReference type="Pfam" id="PF25777">
    <property type="entry name" value="Aurora-A_bind_TACC3"/>
    <property type="match status" value="1"/>
</dbReference>
<feature type="compositionally biased region" description="Polar residues" evidence="8">
    <location>
        <begin position="581"/>
        <end position="604"/>
    </location>
</feature>
<keyword evidence="4" id="KW-0597">Phosphoprotein</keyword>
<dbReference type="Gene3D" id="1.20.5.1700">
    <property type="match status" value="1"/>
</dbReference>
<feature type="compositionally biased region" description="Polar residues" evidence="8">
    <location>
        <begin position="478"/>
        <end position="487"/>
    </location>
</feature>
<accession>A0A914B629</accession>
<keyword evidence="6" id="KW-0206">Cytoskeleton</keyword>
<feature type="compositionally biased region" description="Low complexity" evidence="8">
    <location>
        <begin position="674"/>
        <end position="703"/>
    </location>
</feature>
<keyword evidence="3" id="KW-0963">Cytoplasm</keyword>
<evidence type="ECO:0000256" key="6">
    <source>
        <dbReference type="ARBA" id="ARBA00023212"/>
    </source>
</evidence>
<evidence type="ECO:0000313" key="11">
    <source>
        <dbReference type="Proteomes" id="UP000887568"/>
    </source>
</evidence>
<feature type="domain" description="Transforming acidic coiled-coil-containing protein C-terminal" evidence="9">
    <location>
        <begin position="986"/>
        <end position="1201"/>
    </location>
</feature>
<organism evidence="10 11">
    <name type="scientific">Patiria miniata</name>
    <name type="common">Bat star</name>
    <name type="synonym">Asterina miniata</name>
    <dbReference type="NCBI Taxonomy" id="46514"/>
    <lineage>
        <taxon>Eukaryota</taxon>
        <taxon>Metazoa</taxon>
        <taxon>Echinodermata</taxon>
        <taxon>Eleutherozoa</taxon>
        <taxon>Asterozoa</taxon>
        <taxon>Asteroidea</taxon>
        <taxon>Valvatacea</taxon>
        <taxon>Valvatida</taxon>
        <taxon>Asterinidae</taxon>
        <taxon>Patiria</taxon>
    </lineage>
</organism>
<evidence type="ECO:0000256" key="5">
    <source>
        <dbReference type="ARBA" id="ARBA00023054"/>
    </source>
</evidence>
<dbReference type="EnsemblMetazoa" id="XM_038214994.1">
    <property type="protein sequence ID" value="XP_038070922.1"/>
    <property type="gene ID" value="LOC119739875"/>
</dbReference>
<name>A0A914B629_PATMI</name>
<feature type="compositionally biased region" description="Basic and acidic residues" evidence="8">
    <location>
        <begin position="10"/>
        <end position="24"/>
    </location>
</feature>
<keyword evidence="5 7" id="KW-0175">Coiled coil</keyword>
<comment type="similarity">
    <text evidence="2">Belongs to the TACC family.</text>
</comment>
<dbReference type="InterPro" id="IPR007707">
    <property type="entry name" value="TACC_C"/>
</dbReference>
<dbReference type="PANTHER" id="PTHR13924">
    <property type="entry name" value="TRANSFORMING ACIDIC COILED-COIL CONTAINING PROTEIN 1/2"/>
    <property type="match status" value="1"/>
</dbReference>
<dbReference type="InterPro" id="IPR039915">
    <property type="entry name" value="TACC"/>
</dbReference>
<feature type="region of interest" description="Disordered" evidence="8">
    <location>
        <begin position="946"/>
        <end position="975"/>
    </location>
</feature>
<dbReference type="GO" id="GO:0007097">
    <property type="term" value="P:nuclear migration"/>
    <property type="evidence" value="ECO:0007669"/>
    <property type="project" value="TreeGrafter"/>
</dbReference>
<dbReference type="PANTHER" id="PTHR13924:SF10">
    <property type="entry name" value="TRANSFORMING ACIDIC COILED-COIL PROTEIN, ISOFORM K"/>
    <property type="match status" value="1"/>
</dbReference>
<dbReference type="OMA" id="FKTKSKM"/>
<dbReference type="GO" id="GO:0005737">
    <property type="term" value="C:cytoplasm"/>
    <property type="evidence" value="ECO:0007669"/>
    <property type="project" value="TreeGrafter"/>
</dbReference>
<comment type="subcellular location">
    <subcellularLocation>
        <location evidence="1">Cytoplasm</location>
        <location evidence="1">Cytoskeleton</location>
    </subcellularLocation>
</comment>
<protein>
    <recommendedName>
        <fullName evidence="9">Transforming acidic coiled-coil-containing protein C-terminal domain-containing protein</fullName>
    </recommendedName>
</protein>
<evidence type="ECO:0000256" key="8">
    <source>
        <dbReference type="SAM" id="MobiDB-lite"/>
    </source>
</evidence>
<evidence type="ECO:0000256" key="4">
    <source>
        <dbReference type="ARBA" id="ARBA00022553"/>
    </source>
</evidence>
<dbReference type="Pfam" id="PF05010">
    <property type="entry name" value="TACC_C"/>
    <property type="match status" value="1"/>
</dbReference>
<dbReference type="Gene3D" id="1.10.287.1490">
    <property type="match status" value="1"/>
</dbReference>
<feature type="region of interest" description="Disordered" evidence="8">
    <location>
        <begin position="434"/>
        <end position="747"/>
    </location>
</feature>
<reference evidence="10" key="1">
    <citation type="submission" date="2022-11" db="UniProtKB">
        <authorList>
            <consortium name="EnsemblMetazoa"/>
        </authorList>
    </citation>
    <scope>IDENTIFICATION</scope>
</reference>
<evidence type="ECO:0000256" key="1">
    <source>
        <dbReference type="ARBA" id="ARBA00004245"/>
    </source>
</evidence>
<dbReference type="RefSeq" id="XP_038070922.1">
    <property type="nucleotide sequence ID" value="XM_038214994.1"/>
</dbReference>
<evidence type="ECO:0000256" key="3">
    <source>
        <dbReference type="ARBA" id="ARBA00022490"/>
    </source>
</evidence>
<evidence type="ECO:0000259" key="9">
    <source>
        <dbReference type="Pfam" id="PF05010"/>
    </source>
</evidence>
<dbReference type="GO" id="GO:0005856">
    <property type="term" value="C:cytoskeleton"/>
    <property type="evidence" value="ECO:0007669"/>
    <property type="project" value="UniProtKB-SubCell"/>
</dbReference>
<dbReference type="FunFam" id="1.20.5.1700:FF:000001">
    <property type="entry name" value="Transforming acidic coiled-coil-containing protein 1 isoform 2"/>
    <property type="match status" value="1"/>
</dbReference>
<dbReference type="GeneID" id="119739875"/>
<evidence type="ECO:0000256" key="7">
    <source>
        <dbReference type="SAM" id="Coils"/>
    </source>
</evidence>
<evidence type="ECO:0000256" key="2">
    <source>
        <dbReference type="ARBA" id="ARBA00009423"/>
    </source>
</evidence>
<evidence type="ECO:0000313" key="10">
    <source>
        <dbReference type="EnsemblMetazoa" id="XP_038070922.1"/>
    </source>
</evidence>
<dbReference type="InterPro" id="IPR057663">
    <property type="entry name" value="TACC3_Aurora-A_bind"/>
</dbReference>
<sequence length="1208" mass="133498">MVMSVMGDVNSHEEGRQSTEEDIPHSPQRGPKGRYTDVQRLNYTTVESINFNRDHKHKQAQRSLSLPAISVGDHGLGQASANQSSGTSVDQSGQLIRDVSQTRPRFMSVQEALKEDEWSCNINTPSVCGEADGKPHEYTTFGVVDAFPEQVLSRENQFEPALAGPYHQIEANQYELASETPYSAASQFKEEDSVFPNAAIDEDGGFPIGGLKEQDVLEVLQALGADTDEDPFDSPLSSLPNESEMFKAEQSLTTEAELRDLHVNDNELRFLEKALDVEGSHMQEVANHCEALPASMLLPSEPRSWEPHDVFRDRTMLPGSGQDSEMQPEVTFETPARAPVTPSHPAANQEAWDILRQLDEEERWTDRVQVVTRQDHEEYTQFAREFLEEIIENLPFRESPVSPAVLGEVTSSSEESAPAGGDKAVDSGSFLEIQREEEQKENLPPPAPEQTSKMEEAIPKTGKSIYEMSEEDVKNMNPFKTGSGLQNSPPLPASKKSPAPEFNYDGIKDPFGSSSKMQNSPKRSPQNAVHNTSDEINFDDVQDPFAPKNQMHNSPLASPKHTTNDKSSDLLFDDDIDPFKSKNQVPNSPQISPQNAANNNSSDINFDEITDPFATTRQIPNSPKTLPRNMVDDVSNSEVNYGEIQDPFSSKKTLPNSPDASPKNATRKARSTPKSRTPNKSSKKSPSPKSSPSNSSVSKSNDSLTAEGDSGDGLTAQKPTLEVTPLPREDDMGVYPETSKTDKNYEQFMASEEFVLAPEEVEKSSGVNQGDQLGDEDFRPAEEGLSVRGLQRDISFEEMEFRLAEEAVARGHSQLLAFTRLHGLSFSEVFASADPAAFDVDFLEKAGGSSTFQESALARQSLYVKFDPLVNAPAGGGGPKSLLPTVSEPMIQEDDEDLLQMQTPPIIGSTRQASKMREKAMMQGAGKANAEGRGNVTEGVDSLLAFSPPRNQESQGTDDVDGDEPKPSPSLGLEAEDEGIVQLLRYSQADLDAAIKEAIKTVQKQNNKEISQYKKKLEEKEQTIAAHNAKQQETDKTTENLSALVTQYEKAMQQMMGDINKAKDTSQESVASIVKEKEQALEDLASVENAFSDLHRRYEKLKQTVESYKKNEEVLKKCVADYQAKLKKQEQRYQTLKTHAEEKIEKANSQIELVKKSYEGELGALQAAVKRETMKVDSMEQTIEQKTKENAELTNICDELIAKIADNK</sequence>